<dbReference type="AlphaFoldDB" id="A0AAV0CVM7"/>
<protein>
    <submittedName>
        <fullName evidence="1">Uncharacterized protein</fullName>
    </submittedName>
</protein>
<comment type="caution">
    <text evidence="1">The sequence shown here is derived from an EMBL/GenBank/DDBJ whole genome shotgun (WGS) entry which is preliminary data.</text>
</comment>
<dbReference type="EMBL" id="CAMAPF010001039">
    <property type="protein sequence ID" value="CAH9142285.1"/>
    <property type="molecule type" value="Genomic_DNA"/>
</dbReference>
<proteinExistence type="predicted"/>
<evidence type="ECO:0000313" key="1">
    <source>
        <dbReference type="EMBL" id="CAH9086412.1"/>
    </source>
</evidence>
<name>A0AAV0CVM7_9ASTE</name>
<evidence type="ECO:0000313" key="2">
    <source>
        <dbReference type="EMBL" id="CAH9142285.1"/>
    </source>
</evidence>
<dbReference type="EMBL" id="CAMAPF010000056">
    <property type="protein sequence ID" value="CAH9086412.1"/>
    <property type="molecule type" value="Genomic_DNA"/>
</dbReference>
<keyword evidence="3" id="KW-1185">Reference proteome</keyword>
<organism evidence="1 3">
    <name type="scientific">Cuscuta epithymum</name>
    <dbReference type="NCBI Taxonomy" id="186058"/>
    <lineage>
        <taxon>Eukaryota</taxon>
        <taxon>Viridiplantae</taxon>
        <taxon>Streptophyta</taxon>
        <taxon>Embryophyta</taxon>
        <taxon>Tracheophyta</taxon>
        <taxon>Spermatophyta</taxon>
        <taxon>Magnoliopsida</taxon>
        <taxon>eudicotyledons</taxon>
        <taxon>Gunneridae</taxon>
        <taxon>Pentapetalae</taxon>
        <taxon>asterids</taxon>
        <taxon>lamiids</taxon>
        <taxon>Solanales</taxon>
        <taxon>Convolvulaceae</taxon>
        <taxon>Cuscuteae</taxon>
        <taxon>Cuscuta</taxon>
        <taxon>Cuscuta subgen. Cuscuta</taxon>
    </lineage>
</organism>
<gene>
    <name evidence="2" type="ORF">CEPIT_LOCUS39785</name>
    <name evidence="1" type="ORF">CEPIT_LOCUS9784</name>
</gene>
<sequence>MQLIELTGSKSQMGAWECLKFYTSKVGYSMSSISPYRVYLGLGLQTKYEICKTLHHEAKSMLEGFLHRIVITLIYFYSENVKKKIRGVKKGKQKGRKLLTEQDSAIFSF</sequence>
<reference evidence="1" key="1">
    <citation type="submission" date="2022-07" db="EMBL/GenBank/DDBJ databases">
        <authorList>
            <person name="Macas J."/>
            <person name="Novak P."/>
            <person name="Neumann P."/>
        </authorList>
    </citation>
    <scope>NUCLEOTIDE SEQUENCE</scope>
</reference>
<evidence type="ECO:0000313" key="3">
    <source>
        <dbReference type="Proteomes" id="UP001152523"/>
    </source>
</evidence>
<dbReference type="Proteomes" id="UP001152523">
    <property type="component" value="Unassembled WGS sequence"/>
</dbReference>
<accession>A0AAV0CVM7</accession>